<comment type="caution">
    <text evidence="2">The sequence shown here is derived from an EMBL/GenBank/DDBJ whole genome shotgun (WGS) entry which is preliminary data.</text>
</comment>
<evidence type="ECO:0000313" key="3">
    <source>
        <dbReference type="Proteomes" id="UP001367508"/>
    </source>
</evidence>
<dbReference type="PANTHER" id="PTHR35504">
    <property type="entry name" value="PROTEIN EMBRYONIC FLOWER 1"/>
    <property type="match status" value="1"/>
</dbReference>
<dbReference type="Proteomes" id="UP001367508">
    <property type="component" value="Unassembled WGS sequence"/>
</dbReference>
<feature type="region of interest" description="Disordered" evidence="1">
    <location>
        <begin position="159"/>
        <end position="190"/>
    </location>
</feature>
<feature type="compositionally biased region" description="Polar residues" evidence="1">
    <location>
        <begin position="159"/>
        <end position="176"/>
    </location>
</feature>
<dbReference type="GO" id="GO:0048367">
    <property type="term" value="P:shoot system development"/>
    <property type="evidence" value="ECO:0007669"/>
    <property type="project" value="InterPro"/>
</dbReference>
<feature type="compositionally biased region" description="Basic and acidic residues" evidence="1">
    <location>
        <begin position="109"/>
        <end position="118"/>
    </location>
</feature>
<organism evidence="2 3">
    <name type="scientific">Canavalia gladiata</name>
    <name type="common">Sword bean</name>
    <name type="synonym">Dolichos gladiatus</name>
    <dbReference type="NCBI Taxonomy" id="3824"/>
    <lineage>
        <taxon>Eukaryota</taxon>
        <taxon>Viridiplantae</taxon>
        <taxon>Streptophyta</taxon>
        <taxon>Embryophyta</taxon>
        <taxon>Tracheophyta</taxon>
        <taxon>Spermatophyta</taxon>
        <taxon>Magnoliopsida</taxon>
        <taxon>eudicotyledons</taxon>
        <taxon>Gunneridae</taxon>
        <taxon>Pentapetalae</taxon>
        <taxon>rosids</taxon>
        <taxon>fabids</taxon>
        <taxon>Fabales</taxon>
        <taxon>Fabaceae</taxon>
        <taxon>Papilionoideae</taxon>
        <taxon>50 kb inversion clade</taxon>
        <taxon>NPAAA clade</taxon>
        <taxon>indigoferoid/millettioid clade</taxon>
        <taxon>Phaseoleae</taxon>
        <taxon>Canavalia</taxon>
    </lineage>
</organism>
<dbReference type="AlphaFoldDB" id="A0AAN9KRN4"/>
<dbReference type="InterPro" id="IPR034583">
    <property type="entry name" value="EMF1"/>
</dbReference>
<feature type="compositionally biased region" description="Polar residues" evidence="1">
    <location>
        <begin position="248"/>
        <end position="273"/>
    </location>
</feature>
<feature type="region of interest" description="Disordered" evidence="1">
    <location>
        <begin position="83"/>
        <end position="136"/>
    </location>
</feature>
<dbReference type="GO" id="GO:0009910">
    <property type="term" value="P:negative regulation of flower development"/>
    <property type="evidence" value="ECO:0007669"/>
    <property type="project" value="InterPro"/>
</dbReference>
<dbReference type="GO" id="GO:0045892">
    <property type="term" value="P:negative regulation of DNA-templated transcription"/>
    <property type="evidence" value="ECO:0007669"/>
    <property type="project" value="InterPro"/>
</dbReference>
<name>A0AAN9KRN4_CANGL</name>
<dbReference type="EMBL" id="JAYMYQ010000007">
    <property type="protein sequence ID" value="KAK7320784.1"/>
    <property type="molecule type" value="Genomic_DNA"/>
</dbReference>
<keyword evidence="3" id="KW-1185">Reference proteome</keyword>
<reference evidence="2 3" key="1">
    <citation type="submission" date="2024-01" db="EMBL/GenBank/DDBJ databases">
        <title>The genomes of 5 underutilized Papilionoideae crops provide insights into root nodulation and disease resistanc.</title>
        <authorList>
            <person name="Jiang F."/>
        </authorList>
    </citation>
    <scope>NUCLEOTIDE SEQUENCE [LARGE SCALE GENOMIC DNA]</scope>
    <source>
        <strain evidence="2">LVBAO_FW01</strain>
        <tissue evidence="2">Leaves</tissue>
    </source>
</reference>
<dbReference type="PANTHER" id="PTHR35504:SF1">
    <property type="entry name" value="PROTEIN EMBRYONIC FLOWER 1"/>
    <property type="match status" value="1"/>
</dbReference>
<gene>
    <name evidence="2" type="ORF">VNO77_30583</name>
</gene>
<proteinExistence type="predicted"/>
<sequence>MEINSLSGELTQSTDNTKAIPCKHFSIRGFVAGMRQKNWKMTSPFILDESEEQPLLSLPPLVARRFRNSRCGNCVEQVKAEANCKKEESNLSSEEPQEAPMSNSNFQRIEIDLNKPIELDSDDDDHSKDTMPTNNEKQYDAKVGVDRITVYETSLENNLNQDVPNVPSSEKCSSPMQGVVHTNKRGSEGNVVSDMELDNRLENNLNHEVPINSSLEEGQDPIQEVMRTIERGSEVNVVSNMEHDTTINLNNMDKSSSEVGNEVRSTSKNNQCPTELRTSKEIIMREAEVVAEDNVIEHTIEEFPPKSMDNEVNVPPRNMDNNVENDGVLDLHKKNSIKSRRKQRKMRLLDEIFRENDEANIKKVTVETQSHSNVPLQTRSSIPDKVVTIEVEKKVTKRGKGRKGKSQPISKKCVEADVSLKRAEIEVQNIKGNAAKGKGKVLVESNKEIDNDKMVEDSLVQKEAEHLPNMPVSTANPPAPNGEELEEGLHISSINPSLGLICNNRSFPRQEFQLPWPFQEGTSTWRPIRGGGGINPFRQQHYYSKNSMDAISRKGKDVLIELPPSLETNTKVFAKALFTRWNGKKLKRYALERLKPRELHRPPAFARAQTRWQKIVQLPADYAGVIFGLLAEQNKGHLTIDLILFYGDHRKLCSVINNLQNQAFQINNDLGSYFAVAFTVAITLLEPFVL</sequence>
<accession>A0AAN9KRN4</accession>
<feature type="region of interest" description="Disordered" evidence="1">
    <location>
        <begin position="248"/>
        <end position="274"/>
    </location>
</feature>
<evidence type="ECO:0000256" key="1">
    <source>
        <dbReference type="SAM" id="MobiDB-lite"/>
    </source>
</evidence>
<evidence type="ECO:0000313" key="2">
    <source>
        <dbReference type="EMBL" id="KAK7320784.1"/>
    </source>
</evidence>
<feature type="compositionally biased region" description="Polar residues" evidence="1">
    <location>
        <begin position="90"/>
        <end position="107"/>
    </location>
</feature>
<protein>
    <submittedName>
        <fullName evidence="2">Uncharacterized protein</fullName>
    </submittedName>
</protein>